<dbReference type="PROSITE" id="PS51257">
    <property type="entry name" value="PROKAR_LIPOPROTEIN"/>
    <property type="match status" value="1"/>
</dbReference>
<keyword evidence="2 4" id="KW-0863">Zinc-finger</keyword>
<evidence type="ECO:0000256" key="4">
    <source>
        <dbReference type="PROSITE-ProRule" id="PRU00175"/>
    </source>
</evidence>
<protein>
    <recommendedName>
        <fullName evidence="6">RING-type domain-containing protein</fullName>
    </recommendedName>
</protein>
<dbReference type="InterPro" id="IPR017907">
    <property type="entry name" value="Znf_RING_CS"/>
</dbReference>
<sequence>MKTCIFLNLNPCNVTLSVTNQTAGSQSCDDLNCGHNAQTTLCTHSATDIGFKVYIAPTAFILHCPLLYIYYWIKLLQRGVALHFLSLSALVSDSLGDKMASKSEMHLKCTVCHDIFKNPVVLTCSHSFCKDCLKIWWQAKESRPCPICRADAFSPRGCFRSLTLSMR</sequence>
<dbReference type="Proteomes" id="UP000694389">
    <property type="component" value="Unassembled WGS sequence"/>
</dbReference>
<keyword evidence="5" id="KW-0472">Membrane</keyword>
<dbReference type="GeneTree" id="ENSGT00940000177081"/>
<dbReference type="PANTHER" id="PTHR25462:SF229">
    <property type="entry name" value="TRANSCRIPTION INTERMEDIARY FACTOR 1-BETA"/>
    <property type="match status" value="1"/>
</dbReference>
<evidence type="ECO:0000256" key="2">
    <source>
        <dbReference type="ARBA" id="ARBA00022771"/>
    </source>
</evidence>
<reference evidence="7" key="2">
    <citation type="submission" date="2025-09" db="UniProtKB">
        <authorList>
            <consortium name="Ensembl"/>
        </authorList>
    </citation>
    <scope>IDENTIFICATION</scope>
</reference>
<evidence type="ECO:0000313" key="7">
    <source>
        <dbReference type="Ensembl" id="ENSDLAP00005082383.1"/>
    </source>
</evidence>
<reference evidence="7" key="1">
    <citation type="submission" date="2025-08" db="UniProtKB">
        <authorList>
            <consortium name="Ensembl"/>
        </authorList>
    </citation>
    <scope>IDENTIFICATION</scope>
</reference>
<organism evidence="7 8">
    <name type="scientific">Dicentrarchus labrax</name>
    <name type="common">European seabass</name>
    <name type="synonym">Morone labrax</name>
    <dbReference type="NCBI Taxonomy" id="13489"/>
    <lineage>
        <taxon>Eukaryota</taxon>
        <taxon>Metazoa</taxon>
        <taxon>Chordata</taxon>
        <taxon>Craniata</taxon>
        <taxon>Vertebrata</taxon>
        <taxon>Euteleostomi</taxon>
        <taxon>Actinopterygii</taxon>
        <taxon>Neopterygii</taxon>
        <taxon>Teleostei</taxon>
        <taxon>Neoteleostei</taxon>
        <taxon>Acanthomorphata</taxon>
        <taxon>Eupercaria</taxon>
        <taxon>Moronidae</taxon>
        <taxon>Dicentrarchus</taxon>
    </lineage>
</organism>
<feature type="transmembrane region" description="Helical" evidence="5">
    <location>
        <begin position="53"/>
        <end position="73"/>
    </location>
</feature>
<keyword evidence="1" id="KW-0479">Metal-binding</keyword>
<dbReference type="GO" id="GO:0061630">
    <property type="term" value="F:ubiquitin protein ligase activity"/>
    <property type="evidence" value="ECO:0007669"/>
    <property type="project" value="TreeGrafter"/>
</dbReference>
<dbReference type="Ensembl" id="ENSDLAT00005080630.1">
    <property type="protein sequence ID" value="ENSDLAP00005082383.1"/>
    <property type="gene ID" value="ENSDLAG00005027176.1"/>
</dbReference>
<evidence type="ECO:0000256" key="5">
    <source>
        <dbReference type="SAM" id="Phobius"/>
    </source>
</evidence>
<dbReference type="InterPro" id="IPR027370">
    <property type="entry name" value="Znf-RING_euk"/>
</dbReference>
<evidence type="ECO:0000256" key="1">
    <source>
        <dbReference type="ARBA" id="ARBA00022723"/>
    </source>
</evidence>
<evidence type="ECO:0000256" key="3">
    <source>
        <dbReference type="ARBA" id="ARBA00022833"/>
    </source>
</evidence>
<dbReference type="GO" id="GO:0006513">
    <property type="term" value="P:protein monoubiquitination"/>
    <property type="evidence" value="ECO:0007669"/>
    <property type="project" value="TreeGrafter"/>
</dbReference>
<dbReference type="GO" id="GO:0008270">
    <property type="term" value="F:zinc ion binding"/>
    <property type="evidence" value="ECO:0007669"/>
    <property type="project" value="UniProtKB-KW"/>
</dbReference>
<proteinExistence type="predicted"/>
<dbReference type="PROSITE" id="PS50089">
    <property type="entry name" value="ZF_RING_2"/>
    <property type="match status" value="1"/>
</dbReference>
<accession>A0A8P4GMJ2</accession>
<evidence type="ECO:0000313" key="8">
    <source>
        <dbReference type="Proteomes" id="UP000694389"/>
    </source>
</evidence>
<name>A0A8P4GMJ2_DICLA</name>
<dbReference type="SMART" id="SM00184">
    <property type="entry name" value="RING"/>
    <property type="match status" value="1"/>
</dbReference>
<dbReference type="AlphaFoldDB" id="A0A8P4GMJ2"/>
<dbReference type="InterPro" id="IPR013083">
    <property type="entry name" value="Znf_RING/FYVE/PHD"/>
</dbReference>
<keyword evidence="3" id="KW-0862">Zinc</keyword>
<keyword evidence="5" id="KW-1133">Transmembrane helix</keyword>
<dbReference type="PROSITE" id="PS00518">
    <property type="entry name" value="ZF_RING_1"/>
    <property type="match status" value="1"/>
</dbReference>
<dbReference type="SUPFAM" id="SSF57850">
    <property type="entry name" value="RING/U-box"/>
    <property type="match status" value="1"/>
</dbReference>
<keyword evidence="8" id="KW-1185">Reference proteome</keyword>
<dbReference type="InterPro" id="IPR001841">
    <property type="entry name" value="Znf_RING"/>
</dbReference>
<keyword evidence="5" id="KW-0812">Transmembrane</keyword>
<feature type="domain" description="RING-type" evidence="6">
    <location>
        <begin position="109"/>
        <end position="149"/>
    </location>
</feature>
<dbReference type="Gene3D" id="3.30.40.10">
    <property type="entry name" value="Zinc/RING finger domain, C3HC4 (zinc finger)"/>
    <property type="match status" value="1"/>
</dbReference>
<dbReference type="PANTHER" id="PTHR25462">
    <property type="entry name" value="BONUS, ISOFORM C-RELATED"/>
    <property type="match status" value="1"/>
</dbReference>
<evidence type="ECO:0000259" key="6">
    <source>
        <dbReference type="PROSITE" id="PS50089"/>
    </source>
</evidence>
<dbReference type="Pfam" id="PF13445">
    <property type="entry name" value="zf-RING_UBOX"/>
    <property type="match status" value="1"/>
</dbReference>
<dbReference type="InterPro" id="IPR047153">
    <property type="entry name" value="TRIM45/56/19-like"/>
</dbReference>